<evidence type="ECO:0000256" key="1">
    <source>
        <dbReference type="SAM" id="MobiDB-lite"/>
    </source>
</evidence>
<feature type="region of interest" description="Disordered" evidence="1">
    <location>
        <begin position="152"/>
        <end position="174"/>
    </location>
</feature>
<evidence type="ECO:0000313" key="3">
    <source>
        <dbReference type="Proteomes" id="UP001287356"/>
    </source>
</evidence>
<proteinExistence type="predicted"/>
<sequence>MLQTSLALPSGRPWHGMSGGPRQAIHGQMDKPKTIGDSQQQGAFALSALFLHGYGYIHIYPRREGPARRQGSCQISSCPSFLPNSQLRVTFHLPRCMGSSRVFLCYPSVSVNATSTPRQAKDCHTEYGHAATRVSASCGTGFQTLAQRRERAVSAVAGTDGPRDSNHAQGGSPHHRYPTLQYLLRAHPHPFVLAPLLALSWLSPVSTPKVVPGAPLPLVSWNSTLQTSPCNVILVPWRTQPPTRPHLYTTQTVPLRSPPRSARPALSLLKLAWSRMAVDQAADSAPERARPLRPPQTT</sequence>
<comment type="caution">
    <text evidence="2">The sequence shown here is derived from an EMBL/GenBank/DDBJ whole genome shotgun (WGS) entry which is preliminary data.</text>
</comment>
<dbReference type="Proteomes" id="UP001287356">
    <property type="component" value="Unassembled WGS sequence"/>
</dbReference>
<dbReference type="EMBL" id="JAULSN010000001">
    <property type="protein sequence ID" value="KAK3383124.1"/>
    <property type="molecule type" value="Genomic_DNA"/>
</dbReference>
<evidence type="ECO:0000313" key="2">
    <source>
        <dbReference type="EMBL" id="KAK3383124.1"/>
    </source>
</evidence>
<reference evidence="2" key="2">
    <citation type="submission" date="2023-06" db="EMBL/GenBank/DDBJ databases">
        <authorList>
            <consortium name="Lawrence Berkeley National Laboratory"/>
            <person name="Haridas S."/>
            <person name="Hensen N."/>
            <person name="Bonometti L."/>
            <person name="Westerberg I."/>
            <person name="Brannstrom I.O."/>
            <person name="Guillou S."/>
            <person name="Cros-Aarteil S."/>
            <person name="Calhoun S."/>
            <person name="Kuo A."/>
            <person name="Mondo S."/>
            <person name="Pangilinan J."/>
            <person name="Riley R."/>
            <person name="Labutti K."/>
            <person name="Andreopoulos B."/>
            <person name="Lipzen A."/>
            <person name="Chen C."/>
            <person name="Yanf M."/>
            <person name="Daum C."/>
            <person name="Ng V."/>
            <person name="Clum A."/>
            <person name="Steindorff A."/>
            <person name="Ohm R."/>
            <person name="Martin F."/>
            <person name="Silar P."/>
            <person name="Natvig D."/>
            <person name="Lalanne C."/>
            <person name="Gautier V."/>
            <person name="Ament-Velasquez S.L."/>
            <person name="Kruys A."/>
            <person name="Hutchinson M.I."/>
            <person name="Powell A.J."/>
            <person name="Barry K."/>
            <person name="Miller A.N."/>
            <person name="Grigoriev I.V."/>
            <person name="Debuchy R."/>
            <person name="Gladieux P."/>
            <person name="Thoren M.H."/>
            <person name="Johannesson H."/>
        </authorList>
    </citation>
    <scope>NUCLEOTIDE SEQUENCE</scope>
    <source>
        <strain evidence="2">CBS 958.72</strain>
    </source>
</reference>
<protein>
    <submittedName>
        <fullName evidence="2">Uncharacterized protein</fullName>
    </submittedName>
</protein>
<name>A0AAE0TXF9_9PEZI</name>
<keyword evidence="3" id="KW-1185">Reference proteome</keyword>
<gene>
    <name evidence="2" type="ORF">B0T24DRAFT_35719</name>
</gene>
<accession>A0AAE0TXF9</accession>
<organism evidence="2 3">
    <name type="scientific">Lasiosphaeria ovina</name>
    <dbReference type="NCBI Taxonomy" id="92902"/>
    <lineage>
        <taxon>Eukaryota</taxon>
        <taxon>Fungi</taxon>
        <taxon>Dikarya</taxon>
        <taxon>Ascomycota</taxon>
        <taxon>Pezizomycotina</taxon>
        <taxon>Sordariomycetes</taxon>
        <taxon>Sordariomycetidae</taxon>
        <taxon>Sordariales</taxon>
        <taxon>Lasiosphaeriaceae</taxon>
        <taxon>Lasiosphaeria</taxon>
    </lineage>
</organism>
<reference evidence="2" key="1">
    <citation type="journal article" date="2023" name="Mol. Phylogenet. Evol.">
        <title>Genome-scale phylogeny and comparative genomics of the fungal order Sordariales.</title>
        <authorList>
            <person name="Hensen N."/>
            <person name="Bonometti L."/>
            <person name="Westerberg I."/>
            <person name="Brannstrom I.O."/>
            <person name="Guillou S."/>
            <person name="Cros-Aarteil S."/>
            <person name="Calhoun S."/>
            <person name="Haridas S."/>
            <person name="Kuo A."/>
            <person name="Mondo S."/>
            <person name="Pangilinan J."/>
            <person name="Riley R."/>
            <person name="LaButti K."/>
            <person name="Andreopoulos B."/>
            <person name="Lipzen A."/>
            <person name="Chen C."/>
            <person name="Yan M."/>
            <person name="Daum C."/>
            <person name="Ng V."/>
            <person name="Clum A."/>
            <person name="Steindorff A."/>
            <person name="Ohm R.A."/>
            <person name="Martin F."/>
            <person name="Silar P."/>
            <person name="Natvig D.O."/>
            <person name="Lalanne C."/>
            <person name="Gautier V."/>
            <person name="Ament-Velasquez S.L."/>
            <person name="Kruys A."/>
            <person name="Hutchinson M.I."/>
            <person name="Powell A.J."/>
            <person name="Barry K."/>
            <person name="Miller A.N."/>
            <person name="Grigoriev I.V."/>
            <person name="Debuchy R."/>
            <person name="Gladieux P."/>
            <person name="Hiltunen Thoren M."/>
            <person name="Johannesson H."/>
        </authorList>
    </citation>
    <scope>NUCLEOTIDE SEQUENCE</scope>
    <source>
        <strain evidence="2">CBS 958.72</strain>
    </source>
</reference>
<dbReference type="AlphaFoldDB" id="A0AAE0TXF9"/>